<dbReference type="OrthoDB" id="9801056at2"/>
<evidence type="ECO:0000313" key="2">
    <source>
        <dbReference type="RefSeq" id="WP_028310437.1"/>
    </source>
</evidence>
<proteinExistence type="predicted"/>
<organism evidence="1 2">
    <name type="scientific">Derxia gummosa DSM 723</name>
    <dbReference type="NCBI Taxonomy" id="1121388"/>
    <lineage>
        <taxon>Bacteria</taxon>
        <taxon>Pseudomonadati</taxon>
        <taxon>Pseudomonadota</taxon>
        <taxon>Betaproteobacteria</taxon>
        <taxon>Burkholderiales</taxon>
        <taxon>Alcaligenaceae</taxon>
        <taxon>Derxia</taxon>
    </lineage>
</organism>
<sequence length="183" mass="18616">MKVLIVGGPRPLATALTQALLDRNRLTDSAGRERGIDRIVELDAAPADKSADRRIRRVTGRADDPTLLGELIDADYGAIFDLGTVGAADGAALDATRLLLEIVRETGHRPRFVFATSLDVDEAALPLAALSAAGHIDGRRLRLAVAGPGTSAEAAATGGAAPAASAVPDPAPAVAALIAACEA</sequence>
<accession>A0A8B6X1D1</accession>
<dbReference type="AlphaFoldDB" id="A0A8B6X1D1"/>
<name>A0A8B6X1D1_9BURK</name>
<dbReference type="RefSeq" id="WP_028310437.1">
    <property type="nucleotide sequence ID" value="NZ_AXWS01000007.1"/>
</dbReference>
<evidence type="ECO:0000313" key="1">
    <source>
        <dbReference type="Proteomes" id="UP000675920"/>
    </source>
</evidence>
<evidence type="ECO:0008006" key="3">
    <source>
        <dbReference type="Google" id="ProtNLM"/>
    </source>
</evidence>
<dbReference type="Gene3D" id="3.40.50.720">
    <property type="entry name" value="NAD(P)-binding Rossmann-like Domain"/>
    <property type="match status" value="1"/>
</dbReference>
<reference evidence="2" key="1">
    <citation type="submission" date="2025-08" db="UniProtKB">
        <authorList>
            <consortium name="RefSeq"/>
        </authorList>
    </citation>
    <scope>IDENTIFICATION</scope>
</reference>
<dbReference type="Proteomes" id="UP000675920">
    <property type="component" value="Unplaced"/>
</dbReference>
<protein>
    <recommendedName>
        <fullName evidence="3">NAD(P)-binding domain-containing protein</fullName>
    </recommendedName>
</protein>
<keyword evidence="1" id="KW-1185">Reference proteome</keyword>
<dbReference type="InterPro" id="IPR036291">
    <property type="entry name" value="NAD(P)-bd_dom_sf"/>
</dbReference>
<dbReference type="SUPFAM" id="SSF51735">
    <property type="entry name" value="NAD(P)-binding Rossmann-fold domains"/>
    <property type="match status" value="1"/>
</dbReference>